<dbReference type="Pfam" id="PF00085">
    <property type="entry name" value="Thioredoxin"/>
    <property type="match status" value="1"/>
</dbReference>
<dbReference type="PANTHER" id="PTHR45672:SF3">
    <property type="entry name" value="THIOREDOXIN DOMAIN-CONTAINING PROTEIN 5"/>
    <property type="match status" value="1"/>
</dbReference>
<keyword evidence="2" id="KW-0732">Signal</keyword>
<keyword evidence="5" id="KW-1185">Reference proteome</keyword>
<comment type="caution">
    <text evidence="4">The sequence shown here is derived from an EMBL/GenBank/DDBJ whole genome shotgun (WGS) entry which is preliminary data.</text>
</comment>
<accession>A0ABD0WA19</accession>
<dbReference type="SUPFAM" id="SSF52833">
    <property type="entry name" value="Thioredoxin-like"/>
    <property type="match status" value="1"/>
</dbReference>
<dbReference type="GO" id="GO:0005737">
    <property type="term" value="C:cytoplasm"/>
    <property type="evidence" value="ECO:0007669"/>
    <property type="project" value="UniProtKB-ARBA"/>
</dbReference>
<feature type="domain" description="Thioredoxin" evidence="3">
    <location>
        <begin position="70"/>
        <end position="135"/>
    </location>
</feature>
<evidence type="ECO:0000313" key="5">
    <source>
        <dbReference type="Proteomes" id="UP001552299"/>
    </source>
</evidence>
<dbReference type="AlphaFoldDB" id="A0ABD0WA19"/>
<dbReference type="Proteomes" id="UP001552299">
    <property type="component" value="Unassembled WGS sequence"/>
</dbReference>
<dbReference type="InterPro" id="IPR036249">
    <property type="entry name" value="Thioredoxin-like_sf"/>
</dbReference>
<name>A0ABD0WA19_DENTH</name>
<feature type="non-terminal residue" evidence="4">
    <location>
        <position position="1"/>
    </location>
</feature>
<evidence type="ECO:0000256" key="1">
    <source>
        <dbReference type="ARBA" id="ARBA00006347"/>
    </source>
</evidence>
<sequence>PGPARSSYSLAFSVFRDRDAEEAAPWNRFSAALVTYCSSSSFCRSLFVVRTEKWSLSPPIRSQISNKLGTLWEDLGKAVEAEDEIEVGEVDCSLNKAVCTKADIHSYPTFKIFYDGEEFAKYQGKRDVELLKAFVLKEADKATKSNQEDDQDEL</sequence>
<organism evidence="4 5">
    <name type="scientific">Dendrobium thyrsiflorum</name>
    <name type="common">Pinecone-like raceme dendrobium</name>
    <name type="synonym">Orchid</name>
    <dbReference type="NCBI Taxonomy" id="117978"/>
    <lineage>
        <taxon>Eukaryota</taxon>
        <taxon>Viridiplantae</taxon>
        <taxon>Streptophyta</taxon>
        <taxon>Embryophyta</taxon>
        <taxon>Tracheophyta</taxon>
        <taxon>Spermatophyta</taxon>
        <taxon>Magnoliopsida</taxon>
        <taxon>Liliopsida</taxon>
        <taxon>Asparagales</taxon>
        <taxon>Orchidaceae</taxon>
        <taxon>Epidendroideae</taxon>
        <taxon>Malaxideae</taxon>
        <taxon>Dendrobiinae</taxon>
        <taxon>Dendrobium</taxon>
    </lineage>
</organism>
<evidence type="ECO:0000259" key="3">
    <source>
        <dbReference type="Pfam" id="PF00085"/>
    </source>
</evidence>
<dbReference type="GO" id="GO:0012505">
    <property type="term" value="C:endomembrane system"/>
    <property type="evidence" value="ECO:0007669"/>
    <property type="project" value="UniProtKB-ARBA"/>
</dbReference>
<comment type="similarity">
    <text evidence="1">Belongs to the protein disulfide isomerase family.</text>
</comment>
<reference evidence="4 5" key="1">
    <citation type="journal article" date="2024" name="Plant Biotechnol. J.">
        <title>Dendrobium thyrsiflorum genome and its molecular insights into genes involved in important horticultural traits.</title>
        <authorList>
            <person name="Chen B."/>
            <person name="Wang J.Y."/>
            <person name="Zheng P.J."/>
            <person name="Li K.L."/>
            <person name="Liang Y.M."/>
            <person name="Chen X.F."/>
            <person name="Zhang C."/>
            <person name="Zhao X."/>
            <person name="He X."/>
            <person name="Zhang G.Q."/>
            <person name="Liu Z.J."/>
            <person name="Xu Q."/>
        </authorList>
    </citation>
    <scope>NUCLEOTIDE SEQUENCE [LARGE SCALE GENOMIC DNA]</scope>
    <source>
        <strain evidence="4">GZMU011</strain>
    </source>
</reference>
<evidence type="ECO:0000313" key="4">
    <source>
        <dbReference type="EMBL" id="KAL0928962.1"/>
    </source>
</evidence>
<dbReference type="PANTHER" id="PTHR45672">
    <property type="entry name" value="PROTEIN DISULFIDE-ISOMERASE C17H9.14C-RELATED"/>
    <property type="match status" value="1"/>
</dbReference>
<evidence type="ECO:0000256" key="2">
    <source>
        <dbReference type="ARBA" id="ARBA00022729"/>
    </source>
</evidence>
<dbReference type="InterPro" id="IPR051063">
    <property type="entry name" value="PDI"/>
</dbReference>
<dbReference type="InterPro" id="IPR013766">
    <property type="entry name" value="Thioredoxin_domain"/>
</dbReference>
<protein>
    <recommendedName>
        <fullName evidence="3">Thioredoxin domain-containing protein</fullName>
    </recommendedName>
</protein>
<proteinExistence type="inferred from homology"/>
<dbReference type="EMBL" id="JANQDX010000001">
    <property type="protein sequence ID" value="KAL0928962.1"/>
    <property type="molecule type" value="Genomic_DNA"/>
</dbReference>
<gene>
    <name evidence="4" type="ORF">M5K25_000900</name>
</gene>
<dbReference type="Gene3D" id="3.40.30.10">
    <property type="entry name" value="Glutaredoxin"/>
    <property type="match status" value="1"/>
</dbReference>